<name>A0A1I7TNN2_9PELO</name>
<feature type="region of interest" description="Disordered" evidence="1">
    <location>
        <begin position="329"/>
        <end position="355"/>
    </location>
</feature>
<feature type="compositionally biased region" description="Basic and acidic residues" evidence="1">
    <location>
        <begin position="333"/>
        <end position="345"/>
    </location>
</feature>
<dbReference type="AlphaFoldDB" id="A0A1I7TNN2"/>
<dbReference type="Proteomes" id="UP000095282">
    <property type="component" value="Unplaced"/>
</dbReference>
<evidence type="ECO:0000313" key="2">
    <source>
        <dbReference type="Proteomes" id="UP000095282"/>
    </source>
</evidence>
<proteinExistence type="predicted"/>
<keyword evidence="2" id="KW-1185">Reference proteome</keyword>
<protein>
    <submittedName>
        <fullName evidence="3">Protein CUSTOS</fullName>
    </submittedName>
</protein>
<organism evidence="2 3">
    <name type="scientific">Caenorhabditis tropicalis</name>
    <dbReference type="NCBI Taxonomy" id="1561998"/>
    <lineage>
        <taxon>Eukaryota</taxon>
        <taxon>Metazoa</taxon>
        <taxon>Ecdysozoa</taxon>
        <taxon>Nematoda</taxon>
        <taxon>Chromadorea</taxon>
        <taxon>Rhabditida</taxon>
        <taxon>Rhabditina</taxon>
        <taxon>Rhabditomorpha</taxon>
        <taxon>Rhabditoidea</taxon>
        <taxon>Rhabditidae</taxon>
        <taxon>Peloderinae</taxon>
        <taxon>Caenorhabditis</taxon>
    </lineage>
</organism>
<accession>A0A1I7TNN2</accession>
<dbReference type="WBParaSite" id="Csp11.Scaffold629.g10240.t1">
    <property type="protein sequence ID" value="Csp11.Scaffold629.g10240.t1"/>
    <property type="gene ID" value="Csp11.Scaffold629.g10240"/>
</dbReference>
<dbReference type="eggNOG" id="ENOG502THXJ">
    <property type="taxonomic scope" value="Eukaryota"/>
</dbReference>
<evidence type="ECO:0000256" key="1">
    <source>
        <dbReference type="SAM" id="MobiDB-lite"/>
    </source>
</evidence>
<evidence type="ECO:0000313" key="3">
    <source>
        <dbReference type="WBParaSite" id="Csp11.Scaffold629.g10240.t1"/>
    </source>
</evidence>
<sequence length="411" mass="47787">MGYSTQTQSPYLLCAHPSFQMSDAEYFKEQWQVKEVFEVESGVEPQGNVCIINMMYEHSIACVAHIILSNHTWSQKSIQVLIPFYETIGEEFNEKLLKLQKCCEQTAFHGITEKVGLLELPIYSKCVDPSKLVESSSRVYHDATEYLNEGSANLSEIQRFLSTVLKEVFQSVFSVREIRHVIKDIVKTLVESSEREEEIGMNVKKDLTYEFAMPIQNLHSEVPDFQNKIMGSITNFIGYFALHTIRRHCYVNFGVDGELKFYQKEMHRKALEDKKTLQTRTKEAVKIKSETSVKNESKRLSGAIRVKPEKDDSDSDDFCEIIETPVKQPTKRKSLESNTEVKQRQYSESNANDSKDFPEKYLLEDLDKDTLPMTFKHKFRKLVENNQMLRDEICDYKFLIQMKIAEKKKLL</sequence>
<reference evidence="3" key="1">
    <citation type="submission" date="2016-11" db="UniProtKB">
        <authorList>
            <consortium name="WormBaseParasite"/>
        </authorList>
    </citation>
    <scope>IDENTIFICATION</scope>
</reference>